<evidence type="ECO:0000256" key="3">
    <source>
        <dbReference type="ARBA" id="ARBA00023004"/>
    </source>
</evidence>
<dbReference type="GO" id="GO:0020037">
    <property type="term" value="F:heme binding"/>
    <property type="evidence" value="ECO:0007669"/>
    <property type="project" value="InterPro"/>
</dbReference>
<dbReference type="EMBL" id="PUHY01000001">
    <property type="protein sequence ID" value="PQO40394.1"/>
    <property type="molecule type" value="Genomic_DNA"/>
</dbReference>
<keyword evidence="5" id="KW-0732">Signal</keyword>
<dbReference type="PANTHER" id="PTHR33546:SF1">
    <property type="entry name" value="LARGE, MULTIFUNCTIONAL SECRETED PROTEIN"/>
    <property type="match status" value="1"/>
</dbReference>
<reference evidence="7 8" key="1">
    <citation type="submission" date="2018-02" db="EMBL/GenBank/DDBJ databases">
        <title>Comparative genomes isolates from brazilian mangrove.</title>
        <authorList>
            <person name="Araujo J.E."/>
            <person name="Taketani R.G."/>
            <person name="Silva M.C.P."/>
            <person name="Loureco M.V."/>
            <person name="Andreote F.D."/>
        </authorList>
    </citation>
    <scope>NUCLEOTIDE SEQUENCE [LARGE SCALE GENOMIC DNA]</scope>
    <source>
        <strain evidence="7 8">Hex-1 MGV</strain>
    </source>
</reference>
<dbReference type="SUPFAM" id="SSF101898">
    <property type="entry name" value="NHL repeat"/>
    <property type="match status" value="1"/>
</dbReference>
<dbReference type="Pfam" id="PF13385">
    <property type="entry name" value="Laminin_G_3"/>
    <property type="match status" value="1"/>
</dbReference>
<dbReference type="RefSeq" id="WP_105327629.1">
    <property type="nucleotide sequence ID" value="NZ_PUHY01000001.1"/>
</dbReference>
<comment type="caution">
    <text evidence="7">The sequence shown here is derived from an EMBL/GenBank/DDBJ whole genome shotgun (WGS) entry which is preliminary data.</text>
</comment>
<keyword evidence="1 4" id="KW-0349">Heme</keyword>
<dbReference type="InterPro" id="IPR013320">
    <property type="entry name" value="ConA-like_dom_sf"/>
</dbReference>
<evidence type="ECO:0000256" key="2">
    <source>
        <dbReference type="ARBA" id="ARBA00022723"/>
    </source>
</evidence>
<feature type="signal peptide" evidence="5">
    <location>
        <begin position="1"/>
        <end position="23"/>
    </location>
</feature>
<dbReference type="PANTHER" id="PTHR33546">
    <property type="entry name" value="LARGE, MULTIFUNCTIONAL SECRETED PROTEIN-RELATED"/>
    <property type="match status" value="1"/>
</dbReference>
<dbReference type="SUPFAM" id="SSF46626">
    <property type="entry name" value="Cytochrome c"/>
    <property type="match status" value="2"/>
</dbReference>
<evidence type="ECO:0000256" key="4">
    <source>
        <dbReference type="PROSITE-ProRule" id="PRU00433"/>
    </source>
</evidence>
<evidence type="ECO:0000256" key="1">
    <source>
        <dbReference type="ARBA" id="ARBA00022617"/>
    </source>
</evidence>
<dbReference type="Gene3D" id="2.60.120.200">
    <property type="match status" value="1"/>
</dbReference>
<dbReference type="Gene3D" id="1.10.760.10">
    <property type="entry name" value="Cytochrome c-like domain"/>
    <property type="match status" value="2"/>
</dbReference>
<dbReference type="Gene3D" id="2.120.10.30">
    <property type="entry name" value="TolB, C-terminal domain"/>
    <property type="match status" value="1"/>
</dbReference>
<evidence type="ECO:0000256" key="5">
    <source>
        <dbReference type="SAM" id="SignalP"/>
    </source>
</evidence>
<dbReference type="InterPro" id="IPR046476">
    <property type="entry name" value="DUF6797"/>
</dbReference>
<evidence type="ECO:0000313" key="8">
    <source>
        <dbReference type="Proteomes" id="UP000238322"/>
    </source>
</evidence>
<dbReference type="PROSITE" id="PS51007">
    <property type="entry name" value="CYTC"/>
    <property type="match status" value="2"/>
</dbReference>
<keyword evidence="3 4" id="KW-0408">Iron</keyword>
<feature type="chain" id="PRO_5015487373" description="Cytochrome c domain-containing protein" evidence="5">
    <location>
        <begin position="24"/>
        <end position="1286"/>
    </location>
</feature>
<dbReference type="OrthoDB" id="219211at2"/>
<dbReference type="InterPro" id="IPR009056">
    <property type="entry name" value="Cyt_c-like_dom"/>
</dbReference>
<feature type="domain" description="Cytochrome c" evidence="6">
    <location>
        <begin position="46"/>
        <end position="186"/>
    </location>
</feature>
<organism evidence="7 8">
    <name type="scientific">Blastopirellula marina</name>
    <dbReference type="NCBI Taxonomy" id="124"/>
    <lineage>
        <taxon>Bacteria</taxon>
        <taxon>Pseudomonadati</taxon>
        <taxon>Planctomycetota</taxon>
        <taxon>Planctomycetia</taxon>
        <taxon>Pirellulales</taxon>
        <taxon>Pirellulaceae</taxon>
        <taxon>Blastopirellula</taxon>
    </lineage>
</organism>
<dbReference type="InterPro" id="IPR036909">
    <property type="entry name" value="Cyt_c-like_dom_sf"/>
</dbReference>
<gene>
    <name evidence="7" type="ORF">C5Y83_00175</name>
</gene>
<dbReference type="InterPro" id="IPR013427">
    <property type="entry name" value="Haem-bd_dom_put"/>
</dbReference>
<evidence type="ECO:0000259" key="6">
    <source>
        <dbReference type="PROSITE" id="PS51007"/>
    </source>
</evidence>
<proteinExistence type="predicted"/>
<feature type="domain" description="Cytochrome c" evidence="6">
    <location>
        <begin position="224"/>
        <end position="303"/>
    </location>
</feature>
<dbReference type="NCBIfam" id="TIGR02603">
    <property type="entry name" value="CxxCH_TIGR02603"/>
    <property type="match status" value="1"/>
</dbReference>
<dbReference type="GO" id="GO:0009055">
    <property type="term" value="F:electron transfer activity"/>
    <property type="evidence" value="ECO:0007669"/>
    <property type="project" value="InterPro"/>
</dbReference>
<evidence type="ECO:0000313" key="7">
    <source>
        <dbReference type="EMBL" id="PQO40394.1"/>
    </source>
</evidence>
<protein>
    <recommendedName>
        <fullName evidence="6">Cytochrome c domain-containing protein</fullName>
    </recommendedName>
</protein>
<accession>A0A2S8G8E3</accession>
<dbReference type="GO" id="GO:0046872">
    <property type="term" value="F:metal ion binding"/>
    <property type="evidence" value="ECO:0007669"/>
    <property type="project" value="UniProtKB-KW"/>
</dbReference>
<dbReference type="Pfam" id="PF13442">
    <property type="entry name" value="Cytochrome_CBB3"/>
    <property type="match status" value="1"/>
</dbReference>
<dbReference type="Proteomes" id="UP000238322">
    <property type="component" value="Unassembled WGS sequence"/>
</dbReference>
<dbReference type="SUPFAM" id="SSF49899">
    <property type="entry name" value="Concanavalin A-like lectins/glucanases"/>
    <property type="match status" value="1"/>
</dbReference>
<dbReference type="InterPro" id="IPR011042">
    <property type="entry name" value="6-blade_b-propeller_TolB-like"/>
</dbReference>
<sequence length="1286" mass="142433">MNDSLRRLLPMCGLLLFASVAMSQDLETQLREVDSTTLAARARLRGNPKSGALVFFKSAAACAKCHEPGDQSLSLGPKLTELGKDATDAYIVDAILHPSKTIRKGYETFSILTDDGRLHVGLVQSKTDKQIVLRDANDISKETKIDQAAIEEMAQTDKSLMPDGLVASLRNEKEFYDLVRYVSEVAHGGAKRAQQLRPSAEELLVKDDSIGLDHAGILSSLGESDLRAGRNIYMGYCINCHGEDGNTPKLPTARAFGKDKLKFGADPYSMFLTLTRGAGLMAPMQHLSPRERYQVVGFIREEMMKERNPEYQEATAEYLAGLPKGTDSGDWSESGDRDFGPVLGSQIGSSVNNALTFRLNDEITVGYDLHRMRLAGAWKGGFLDLSQTQHYRQRGEQMPKIDGDILYGLTDWQWVLGDSFEITAEAKPPRGPVNADLATYQGHYLYNGRAILSYKIGNRQILESIAGEEAGTLATISHTLRIEPGDEPLKLSVGRLDTLPTPPVSIPHLLTDTRQVDTEPHGMSVIYGKPDVQRRPPSMKNEPLLVVKGSSARNFDLGTPGRTILVRFKTDQEGTLIASAPPEGKWTPEGKTLFIRGKRLVYDIGWVGAIVGKTLVTDNRWHVAALVVEREQTRLYLDGKLEASRNRFRRPPVKDHVLKIGATATNFGGDYVGELGTLQILDKALSGEQIAAIKPDTAPIEEDSLFTWQPPPTQIAVSNRGKKNDGLLAFDGVFVAASITGDTKDLTWESTSDGRAVLRIPAGDRPRLVRITRAACDSLGDLEHFEAYTKATAAEQPVADLKQWTEGGPTRWPQVLEVTGQLGEPINGYALDTIPIPFDNPWNAWIRTSALDFYDDGRAVVTTHGGDIYIVSGIDQTLEKVTWKRFASGLFEPFGVRVIDGTIYVTCRDGLKRMHDFDGNGEADFVEAFWNDDDVSSMFHAYNFDLQTDSEGNFYFAKAGQYTQHHRPGTIMKIPPEGGHAEVFAWGLRTPNGMGKLKDDRFTVSDNQGPWMPAGKISLIRKDSFMGNMPINDEQRKWLTAKHGGKLPDTFDEPIIWTPQELDSSCGGQVWVDDPRFGPLAGRLIHSSFGKGWLYYMSLQEIDDTMQASIVALPHQWDAGVMRLRVNPHDGQLYGTGLSGWQGPNGGKDGCLQRLRYTGEPCSIVDNFKVTPDGVELTFSFEFEPASAANPESWSAEMWNYLWSARYGSDQFSVRRPQQRGHDPLTIESVEIVDAKTVRLHIPGLDVCDQLRLEMQLKDAEGKLFTEELFATVHKIPAKNQADKPR</sequence>
<dbReference type="Pfam" id="PF20601">
    <property type="entry name" value="DUF6797"/>
    <property type="match status" value="1"/>
</dbReference>
<keyword evidence="2 4" id="KW-0479">Metal-binding</keyword>
<name>A0A2S8G8E3_9BACT</name>